<proteinExistence type="predicted"/>
<evidence type="ECO:0008006" key="3">
    <source>
        <dbReference type="Google" id="ProtNLM"/>
    </source>
</evidence>
<dbReference type="SUPFAM" id="SSF51695">
    <property type="entry name" value="PLC-like phosphodiesterases"/>
    <property type="match status" value="1"/>
</dbReference>
<evidence type="ECO:0000313" key="1">
    <source>
        <dbReference type="EMBL" id="KIS67755.1"/>
    </source>
</evidence>
<sequence length="433" mass="47431">MLVTTWLSVERGTGGLGRHRVVFDHHHVRLFREEFGALVQHADAGIEITSQSLKAFGSTIGVHEMKVTTASATLLSLLSVSVLRTAALPLRLNSLVPTWSWTTRMRDSHGDIFARTDADFDNVSYADVVKIGAHDSMAIGTRIVHNQHLTVTQQLDLGIRLLQAQGHPWDNPSSANPSGISLCHTSCYLQNGGYLEDWLGEILAWMDRHPAEIVTLLLTNPQNADIDDWAQGFESLAVYQRAFTPRLPDISRKAWPTYAEMRATNQTLVIFMDRGTSFSKYPYIINEFANVWENAYDQTELPFNCSVERGKNPTDRLGLINHFLNDELVATGIMYPDKDQLNQVNAASGSFGLISNFHNCTAQHGGTRPTFMLINFSDVPSSGGALAAAAMLNNLTDAGVLPVTSSAAITADRGPTRVLVCSLVGITVAALLL</sequence>
<dbReference type="STRING" id="237631.A0A0D1DYX5"/>
<dbReference type="InParanoid" id="A0A0D1DYX5"/>
<accession>A0A0D1DYX5</accession>
<dbReference type="EMBL" id="CM003151">
    <property type="protein sequence ID" value="KIS67755.1"/>
    <property type="molecule type" value="Genomic_DNA"/>
</dbReference>
<dbReference type="GO" id="GO:0008081">
    <property type="term" value="F:phosphoric diester hydrolase activity"/>
    <property type="evidence" value="ECO:0000318"/>
    <property type="project" value="GO_Central"/>
</dbReference>
<dbReference type="InterPro" id="IPR017946">
    <property type="entry name" value="PLC-like_Pdiesterase_TIM-brl"/>
</dbReference>
<dbReference type="PANTHER" id="PTHR13593:SF140">
    <property type="entry name" value="PLC-LIKE PHOSPHODIESTERASE"/>
    <property type="match status" value="1"/>
</dbReference>
<keyword evidence="2" id="KW-1185">Reference proteome</keyword>
<dbReference type="OrthoDB" id="7984201at2759"/>
<protein>
    <recommendedName>
        <fullName evidence="3">Phosphatidylinositol-specific phospholipase C X domain-containing protein</fullName>
    </recommendedName>
</protein>
<dbReference type="VEuPathDB" id="FungiDB:UMAG_10416"/>
<organism evidence="1 2">
    <name type="scientific">Mycosarcoma maydis</name>
    <name type="common">Corn smut fungus</name>
    <name type="synonym">Ustilago maydis</name>
    <dbReference type="NCBI Taxonomy" id="5270"/>
    <lineage>
        <taxon>Eukaryota</taxon>
        <taxon>Fungi</taxon>
        <taxon>Dikarya</taxon>
        <taxon>Basidiomycota</taxon>
        <taxon>Ustilaginomycotina</taxon>
        <taxon>Ustilaginomycetes</taxon>
        <taxon>Ustilaginales</taxon>
        <taxon>Ustilaginaceae</taxon>
        <taxon>Mycosarcoma</taxon>
    </lineage>
</organism>
<dbReference type="KEGG" id="uma:UMAG_10416"/>
<dbReference type="GeneID" id="23566453"/>
<dbReference type="GO" id="GO:0006629">
    <property type="term" value="P:lipid metabolic process"/>
    <property type="evidence" value="ECO:0007669"/>
    <property type="project" value="InterPro"/>
</dbReference>
<name>A0A0D1DYX5_MYCMD</name>
<evidence type="ECO:0000313" key="2">
    <source>
        <dbReference type="Proteomes" id="UP000000561"/>
    </source>
</evidence>
<gene>
    <name evidence="1" type="ORF">UMAG_10416</name>
</gene>
<dbReference type="Proteomes" id="UP000000561">
    <property type="component" value="Chromosome 12"/>
</dbReference>
<dbReference type="PANTHER" id="PTHR13593">
    <property type="match status" value="1"/>
</dbReference>
<dbReference type="RefSeq" id="XP_011390768.1">
    <property type="nucleotide sequence ID" value="XM_011392466.1"/>
</dbReference>
<dbReference type="Pfam" id="PF26146">
    <property type="entry name" value="PI-PLC_X"/>
    <property type="match status" value="1"/>
</dbReference>
<reference evidence="1 2" key="1">
    <citation type="journal article" date="2006" name="Nature">
        <title>Insights from the genome of the biotrophic fungal plant pathogen Ustilago maydis.</title>
        <authorList>
            <person name="Kamper J."/>
            <person name="Kahmann R."/>
            <person name="Bolker M."/>
            <person name="Ma L.J."/>
            <person name="Brefort T."/>
            <person name="Saville B.J."/>
            <person name="Banuett F."/>
            <person name="Kronstad J.W."/>
            <person name="Gold S.E."/>
            <person name="Muller O."/>
            <person name="Perlin M.H."/>
            <person name="Wosten H.A."/>
            <person name="de Vries R."/>
            <person name="Ruiz-Herrera J."/>
            <person name="Reynaga-Pena C.G."/>
            <person name="Snetselaar K."/>
            <person name="McCann M."/>
            <person name="Perez-Martin J."/>
            <person name="Feldbrugge M."/>
            <person name="Basse C.W."/>
            <person name="Steinberg G."/>
            <person name="Ibeas J.I."/>
            <person name="Holloman W."/>
            <person name="Guzman P."/>
            <person name="Farman M."/>
            <person name="Stajich J.E."/>
            <person name="Sentandreu R."/>
            <person name="Gonzalez-Prieto J.M."/>
            <person name="Kennell J.C."/>
            <person name="Molina L."/>
            <person name="Schirawski J."/>
            <person name="Mendoza-Mendoza A."/>
            <person name="Greilinger D."/>
            <person name="Munch K."/>
            <person name="Rossel N."/>
            <person name="Scherer M."/>
            <person name="Vranes M."/>
            <person name="Ladendorf O."/>
            <person name="Vincon V."/>
            <person name="Fuchs U."/>
            <person name="Sandrock B."/>
            <person name="Meng S."/>
            <person name="Ho E.C."/>
            <person name="Cahill M.J."/>
            <person name="Boyce K.J."/>
            <person name="Klose J."/>
            <person name="Klosterman S.J."/>
            <person name="Deelstra H.J."/>
            <person name="Ortiz-Castellanos L."/>
            <person name="Li W."/>
            <person name="Sanchez-Alonso P."/>
            <person name="Schreier P.H."/>
            <person name="Hauser-Hahn I."/>
            <person name="Vaupel M."/>
            <person name="Koopmann E."/>
            <person name="Friedrich G."/>
            <person name="Voss H."/>
            <person name="Schluter T."/>
            <person name="Margolis J."/>
            <person name="Platt D."/>
            <person name="Swimmer C."/>
            <person name="Gnirke A."/>
            <person name="Chen F."/>
            <person name="Vysotskaia V."/>
            <person name="Mannhaupt G."/>
            <person name="Guldener U."/>
            <person name="Munsterkotter M."/>
            <person name="Haase D."/>
            <person name="Oesterheld M."/>
            <person name="Mewes H.W."/>
            <person name="Mauceli E.W."/>
            <person name="DeCaprio D."/>
            <person name="Wade C.M."/>
            <person name="Butler J."/>
            <person name="Young S."/>
            <person name="Jaffe D.B."/>
            <person name="Calvo S."/>
            <person name="Nusbaum C."/>
            <person name="Galagan J."/>
            <person name="Birren B.W."/>
        </authorList>
    </citation>
    <scope>NUCLEOTIDE SEQUENCE [LARGE SCALE GENOMIC DNA]</scope>
    <source>
        <strain evidence="2">DSM 14603 / FGSC 9021 / UM521</strain>
    </source>
</reference>
<dbReference type="Gene3D" id="3.20.20.190">
    <property type="entry name" value="Phosphatidylinositol (PI) phosphodiesterase"/>
    <property type="match status" value="1"/>
</dbReference>
<dbReference type="AlphaFoldDB" id="A0A0D1DYX5"/>
<dbReference type="InterPro" id="IPR051057">
    <property type="entry name" value="PI-PLC_domain"/>
</dbReference>